<proteinExistence type="predicted"/>
<name>A0A9X5E9T0_9CYAN</name>
<evidence type="ECO:0000313" key="2">
    <source>
        <dbReference type="Proteomes" id="UP000031532"/>
    </source>
</evidence>
<sequence length="67" mass="7376">MREISCQLSVVVGAGARKQIHGSSHNLRSKPARTVISYQLPSILNRLHVAFTVSCQLLTVNYSTSSY</sequence>
<organism evidence="1 2">
    <name type="scientific">Scytonema millei VB511283</name>
    <dbReference type="NCBI Taxonomy" id="1245923"/>
    <lineage>
        <taxon>Bacteria</taxon>
        <taxon>Bacillati</taxon>
        <taxon>Cyanobacteriota</taxon>
        <taxon>Cyanophyceae</taxon>
        <taxon>Nostocales</taxon>
        <taxon>Scytonemataceae</taxon>
        <taxon>Scytonema</taxon>
    </lineage>
</organism>
<protein>
    <submittedName>
        <fullName evidence="1">Uncharacterized protein</fullName>
    </submittedName>
</protein>
<gene>
    <name evidence="1" type="ORF">QH73_0019000</name>
</gene>
<dbReference type="Proteomes" id="UP000031532">
    <property type="component" value="Unassembled WGS sequence"/>
</dbReference>
<dbReference type="EMBL" id="JTJC03000005">
    <property type="protein sequence ID" value="NHC36702.1"/>
    <property type="molecule type" value="Genomic_DNA"/>
</dbReference>
<evidence type="ECO:0000313" key="1">
    <source>
        <dbReference type="EMBL" id="NHC36702.1"/>
    </source>
</evidence>
<comment type="caution">
    <text evidence="1">The sequence shown here is derived from an EMBL/GenBank/DDBJ whole genome shotgun (WGS) entry which is preliminary data.</text>
</comment>
<dbReference type="RefSeq" id="WP_132867376.1">
    <property type="nucleotide sequence ID" value="NZ_JTJC03000005.1"/>
</dbReference>
<dbReference type="AlphaFoldDB" id="A0A9X5E9T0"/>
<reference evidence="1 2" key="1">
    <citation type="journal article" date="2015" name="Genome Announc.">
        <title>Draft Genome Sequence of the Terrestrial Cyanobacterium Scytonema millei VB511283, Isolated from Eastern India.</title>
        <authorList>
            <person name="Sen D."/>
            <person name="Chandrababunaidu M.M."/>
            <person name="Singh D."/>
            <person name="Sanghi N."/>
            <person name="Ghorai A."/>
            <person name="Mishra G.P."/>
            <person name="Madduluri M."/>
            <person name="Adhikary S.P."/>
            <person name="Tripathy S."/>
        </authorList>
    </citation>
    <scope>NUCLEOTIDE SEQUENCE [LARGE SCALE GENOMIC DNA]</scope>
    <source>
        <strain evidence="1 2">VB511283</strain>
    </source>
</reference>
<accession>A0A9X5E9T0</accession>
<keyword evidence="2" id="KW-1185">Reference proteome</keyword>